<evidence type="ECO:0000313" key="2">
    <source>
        <dbReference type="Proteomes" id="UP000664795"/>
    </source>
</evidence>
<keyword evidence="2" id="KW-1185">Reference proteome</keyword>
<protein>
    <submittedName>
        <fullName evidence="1">Uncharacterized protein</fullName>
    </submittedName>
</protein>
<dbReference type="AlphaFoldDB" id="A0A939K0U5"/>
<dbReference type="RefSeq" id="WP_207336347.1">
    <property type="nucleotide sequence ID" value="NZ_JAFMYU010000012.1"/>
</dbReference>
<accession>A0A939K0U5</accession>
<name>A0A939K0U5_9BACT</name>
<dbReference type="Proteomes" id="UP000664795">
    <property type="component" value="Unassembled WGS sequence"/>
</dbReference>
<dbReference type="EMBL" id="JAFMYU010000012">
    <property type="protein sequence ID" value="MBO0932381.1"/>
    <property type="molecule type" value="Genomic_DNA"/>
</dbReference>
<comment type="caution">
    <text evidence="1">The sequence shown here is derived from an EMBL/GenBank/DDBJ whole genome shotgun (WGS) entry which is preliminary data.</text>
</comment>
<gene>
    <name evidence="1" type="ORF">J2I48_15325</name>
</gene>
<proteinExistence type="predicted"/>
<evidence type="ECO:0000313" key="1">
    <source>
        <dbReference type="EMBL" id="MBO0932381.1"/>
    </source>
</evidence>
<sequence>MNQSDQGADIRLALLSYIEEDVHVVYSPALDLYGYGNDEFEARSSFAITLEEYLSYTTKENTLLADLRRLGWFVDPQTHTVAVPLWTSLLTGNEHLTDIVTNRPFKKFDQPAHIPAFA</sequence>
<organism evidence="1 2">
    <name type="scientific">Fibrella aquatilis</name>
    <dbReference type="NCBI Taxonomy" id="2817059"/>
    <lineage>
        <taxon>Bacteria</taxon>
        <taxon>Pseudomonadati</taxon>
        <taxon>Bacteroidota</taxon>
        <taxon>Cytophagia</taxon>
        <taxon>Cytophagales</taxon>
        <taxon>Spirosomataceae</taxon>
        <taxon>Fibrella</taxon>
    </lineage>
</organism>
<reference evidence="1 2" key="1">
    <citation type="submission" date="2021-03" db="EMBL/GenBank/DDBJ databases">
        <title>Fibrella sp. HMF5036 genome sequencing and assembly.</title>
        <authorList>
            <person name="Kang H."/>
            <person name="Kim H."/>
            <person name="Bae S."/>
            <person name="Joh K."/>
        </authorList>
    </citation>
    <scope>NUCLEOTIDE SEQUENCE [LARGE SCALE GENOMIC DNA]</scope>
    <source>
        <strain evidence="1 2">HMF5036</strain>
    </source>
</reference>